<keyword evidence="6" id="KW-0472">Membrane</keyword>
<dbReference type="Proteomes" id="UP001648503">
    <property type="component" value="Unassembled WGS sequence"/>
</dbReference>
<keyword evidence="6" id="KW-1133">Transmembrane helix</keyword>
<comment type="subcellular location">
    <subcellularLocation>
        <location evidence="2">Cytoplasm</location>
    </subcellularLocation>
    <subcellularLocation>
        <location evidence="1">Nucleus</location>
    </subcellularLocation>
</comment>
<evidence type="ECO:0000256" key="3">
    <source>
        <dbReference type="ARBA" id="ARBA00022490"/>
    </source>
</evidence>
<evidence type="ECO:0000256" key="4">
    <source>
        <dbReference type="ARBA" id="ARBA00022790"/>
    </source>
</evidence>
<dbReference type="PANTHER" id="PTHR13339:SF0">
    <property type="entry name" value="COP9 SIGNALOSOME COMPLEX SUBUNIT 8"/>
    <property type="match status" value="1"/>
</dbReference>
<evidence type="ECO:0000256" key="1">
    <source>
        <dbReference type="ARBA" id="ARBA00004123"/>
    </source>
</evidence>
<feature type="domain" description="CSN8/PSMD8/EIF3K" evidence="7">
    <location>
        <begin position="161"/>
        <end position="211"/>
    </location>
</feature>
<evidence type="ECO:0000313" key="8">
    <source>
        <dbReference type="EMBL" id="KAH6590359.1"/>
    </source>
</evidence>
<keyword evidence="3" id="KW-0963">Cytoplasm</keyword>
<dbReference type="Pfam" id="PF10075">
    <property type="entry name" value="CSN8_PSD8_EIF3K"/>
    <property type="match status" value="1"/>
</dbReference>
<evidence type="ECO:0000256" key="5">
    <source>
        <dbReference type="ARBA" id="ARBA00023242"/>
    </source>
</evidence>
<keyword evidence="5" id="KW-0539">Nucleus</keyword>
<keyword evidence="6" id="KW-0812">Transmembrane</keyword>
<gene>
    <name evidence="8" type="ORF">BASA50_009334</name>
</gene>
<evidence type="ECO:0000259" key="7">
    <source>
        <dbReference type="Pfam" id="PF10075"/>
    </source>
</evidence>
<dbReference type="PANTHER" id="PTHR13339">
    <property type="entry name" value="COP9 SIGNALOSOME COMPLEX SUBUNIT 8"/>
    <property type="match status" value="1"/>
</dbReference>
<proteinExistence type="predicted"/>
<dbReference type="InterPro" id="IPR033205">
    <property type="entry name" value="COP9_CSN8"/>
</dbReference>
<organism evidence="8 9">
    <name type="scientific">Batrachochytrium salamandrivorans</name>
    <dbReference type="NCBI Taxonomy" id="1357716"/>
    <lineage>
        <taxon>Eukaryota</taxon>
        <taxon>Fungi</taxon>
        <taxon>Fungi incertae sedis</taxon>
        <taxon>Chytridiomycota</taxon>
        <taxon>Chytridiomycota incertae sedis</taxon>
        <taxon>Chytridiomycetes</taxon>
        <taxon>Rhizophydiales</taxon>
        <taxon>Rhizophydiales incertae sedis</taxon>
        <taxon>Batrachochytrium</taxon>
    </lineage>
</organism>
<sequence length="273" mass="28726">MSVDTSSLAGLVATNNVAQLAKTCEILEMEQDLYIACGSQSNPNPIVVTALLAAYIILNDLVAAKYLIQRTPPRCRSTTFLALAAIAIHAWKRDLEAVHIALDSMAASGGATPTTATANSSSSLSSDQAPTTVMTLSTPHRINGPKSEPSETVWMQQLLIQVREAVRRRALELVARAYSSLPVAHFAAMVGVSIDQAEQHAAELGWQCDGTYIYPIAFASSTTTAALATSSPTAASATMTGPIATCSQGTIAHGRPGIDRIALLANYSVQLDL</sequence>
<evidence type="ECO:0000256" key="2">
    <source>
        <dbReference type="ARBA" id="ARBA00004496"/>
    </source>
</evidence>
<keyword evidence="4" id="KW-0736">Signalosome</keyword>
<evidence type="ECO:0000256" key="6">
    <source>
        <dbReference type="SAM" id="Phobius"/>
    </source>
</evidence>
<protein>
    <recommendedName>
        <fullName evidence="7">CSN8/PSMD8/EIF3K domain-containing protein</fullName>
    </recommendedName>
</protein>
<name>A0ABQ8F2F6_9FUNG</name>
<comment type="caution">
    <text evidence="8">The sequence shown here is derived from an EMBL/GenBank/DDBJ whole genome shotgun (WGS) entry which is preliminary data.</text>
</comment>
<dbReference type="InterPro" id="IPR033464">
    <property type="entry name" value="CSN8_PSD8_EIF3K"/>
</dbReference>
<dbReference type="EMBL" id="JAFCIX010000433">
    <property type="protein sequence ID" value="KAH6590359.1"/>
    <property type="molecule type" value="Genomic_DNA"/>
</dbReference>
<feature type="transmembrane region" description="Helical" evidence="6">
    <location>
        <begin position="46"/>
        <end position="68"/>
    </location>
</feature>
<reference evidence="8 9" key="1">
    <citation type="submission" date="2021-02" db="EMBL/GenBank/DDBJ databases">
        <title>Variation within the Batrachochytrium salamandrivorans European outbreak.</title>
        <authorList>
            <person name="Kelly M."/>
            <person name="Pasmans F."/>
            <person name="Shea T.P."/>
            <person name="Munoz J.F."/>
            <person name="Carranza S."/>
            <person name="Cuomo C.A."/>
            <person name="Martel A."/>
        </authorList>
    </citation>
    <scope>NUCLEOTIDE SEQUENCE [LARGE SCALE GENOMIC DNA]</scope>
    <source>
        <strain evidence="8 9">AMFP18/2</strain>
    </source>
</reference>
<keyword evidence="9" id="KW-1185">Reference proteome</keyword>
<evidence type="ECO:0000313" key="9">
    <source>
        <dbReference type="Proteomes" id="UP001648503"/>
    </source>
</evidence>
<accession>A0ABQ8F2F6</accession>